<evidence type="ECO:0000313" key="3">
    <source>
        <dbReference type="EMBL" id="KAJ7029963.1"/>
    </source>
</evidence>
<gene>
    <name evidence="3" type="ORF">C8F04DRAFT_1264316</name>
</gene>
<evidence type="ECO:0000256" key="1">
    <source>
        <dbReference type="SAM" id="Coils"/>
    </source>
</evidence>
<evidence type="ECO:0000313" key="4">
    <source>
        <dbReference type="Proteomes" id="UP001218188"/>
    </source>
</evidence>
<name>A0AAD6WWH1_9AGAR</name>
<evidence type="ECO:0000256" key="2">
    <source>
        <dbReference type="SAM" id="MobiDB-lite"/>
    </source>
</evidence>
<sequence>MPSATQRCGDDEERHLRRLATYRQNLEERRAKGREQMACLRAAQNNEAKERHREAQRRYRERYREQIAHRARRATVQRNAEAGKETKLRPKARQYWSDPDLATDEEDEDEGDDW</sequence>
<dbReference type="Proteomes" id="UP001218188">
    <property type="component" value="Unassembled WGS sequence"/>
</dbReference>
<feature type="compositionally biased region" description="Acidic residues" evidence="2">
    <location>
        <begin position="101"/>
        <end position="114"/>
    </location>
</feature>
<organism evidence="3 4">
    <name type="scientific">Mycena alexandri</name>
    <dbReference type="NCBI Taxonomy" id="1745969"/>
    <lineage>
        <taxon>Eukaryota</taxon>
        <taxon>Fungi</taxon>
        <taxon>Dikarya</taxon>
        <taxon>Basidiomycota</taxon>
        <taxon>Agaricomycotina</taxon>
        <taxon>Agaricomycetes</taxon>
        <taxon>Agaricomycetidae</taxon>
        <taxon>Agaricales</taxon>
        <taxon>Marasmiineae</taxon>
        <taxon>Mycenaceae</taxon>
        <taxon>Mycena</taxon>
    </lineage>
</organism>
<protein>
    <submittedName>
        <fullName evidence="3">Uncharacterized protein</fullName>
    </submittedName>
</protein>
<feature type="coiled-coil region" evidence="1">
    <location>
        <begin position="23"/>
        <end position="65"/>
    </location>
</feature>
<feature type="region of interest" description="Disordered" evidence="2">
    <location>
        <begin position="72"/>
        <end position="114"/>
    </location>
</feature>
<proteinExistence type="predicted"/>
<accession>A0AAD6WWH1</accession>
<reference evidence="3" key="1">
    <citation type="submission" date="2023-03" db="EMBL/GenBank/DDBJ databases">
        <title>Massive genome expansion in bonnet fungi (Mycena s.s.) driven by repeated elements and novel gene families across ecological guilds.</title>
        <authorList>
            <consortium name="Lawrence Berkeley National Laboratory"/>
            <person name="Harder C.B."/>
            <person name="Miyauchi S."/>
            <person name="Viragh M."/>
            <person name="Kuo A."/>
            <person name="Thoen E."/>
            <person name="Andreopoulos B."/>
            <person name="Lu D."/>
            <person name="Skrede I."/>
            <person name="Drula E."/>
            <person name="Henrissat B."/>
            <person name="Morin E."/>
            <person name="Kohler A."/>
            <person name="Barry K."/>
            <person name="LaButti K."/>
            <person name="Morin E."/>
            <person name="Salamov A."/>
            <person name="Lipzen A."/>
            <person name="Mereny Z."/>
            <person name="Hegedus B."/>
            <person name="Baldrian P."/>
            <person name="Stursova M."/>
            <person name="Weitz H."/>
            <person name="Taylor A."/>
            <person name="Grigoriev I.V."/>
            <person name="Nagy L.G."/>
            <person name="Martin F."/>
            <person name="Kauserud H."/>
        </authorList>
    </citation>
    <scope>NUCLEOTIDE SEQUENCE</scope>
    <source>
        <strain evidence="3">CBHHK200</strain>
    </source>
</reference>
<keyword evidence="1" id="KW-0175">Coiled coil</keyword>
<dbReference type="AlphaFoldDB" id="A0AAD6WWH1"/>
<dbReference type="EMBL" id="JARJCM010000095">
    <property type="protein sequence ID" value="KAJ7029963.1"/>
    <property type="molecule type" value="Genomic_DNA"/>
</dbReference>
<keyword evidence="4" id="KW-1185">Reference proteome</keyword>
<comment type="caution">
    <text evidence="3">The sequence shown here is derived from an EMBL/GenBank/DDBJ whole genome shotgun (WGS) entry which is preliminary data.</text>
</comment>